<protein>
    <submittedName>
        <fullName evidence="1">Uncharacterized protein</fullName>
    </submittedName>
</protein>
<proteinExistence type="predicted"/>
<gene>
    <name evidence="1" type="ORF">LMG29542_02498</name>
</gene>
<keyword evidence="2" id="KW-1185">Reference proteome</keyword>
<dbReference type="RefSeq" id="WP_175226755.1">
    <property type="nucleotide sequence ID" value="NZ_CADIKH010000009.1"/>
</dbReference>
<dbReference type="EMBL" id="CADIKH010000009">
    <property type="protein sequence ID" value="CAB3754944.1"/>
    <property type="molecule type" value="Genomic_DNA"/>
</dbReference>
<evidence type="ECO:0000313" key="1">
    <source>
        <dbReference type="EMBL" id="CAB3754944.1"/>
    </source>
</evidence>
<organism evidence="1 2">
    <name type="scientific">Paraburkholderia humisilvae</name>
    <dbReference type="NCBI Taxonomy" id="627669"/>
    <lineage>
        <taxon>Bacteria</taxon>
        <taxon>Pseudomonadati</taxon>
        <taxon>Pseudomonadota</taxon>
        <taxon>Betaproteobacteria</taxon>
        <taxon>Burkholderiales</taxon>
        <taxon>Burkholderiaceae</taxon>
        <taxon>Paraburkholderia</taxon>
    </lineage>
</organism>
<name>A0A6J5DN48_9BURK</name>
<sequence length="310" mass="34726">MTDDNLTDAERKLFDSLPRPPVMATVQTTSLWIIEWLSSDELQTGRCLHDWLEDPSIPTSRPGWAAYVLCKSKAEVIAAIDRAISYAEQTGMKPVLHLEAHGDTDGLAGPDSNGGTELLRWDELTSPLQRLNVATNCNLVVVVAACIGFAAIQAFYRGPRAPAVALVGPDREVAPSNLLWATKEFYRRWMDRNANLGEITKGASREVAPVVFESEPFAILAYEAMMKPLIISMRPEEQRLRVERMRYQMRVANTLSGVELERRLALLPPLPPPAELQRAWDEMFMIDLHPENRERFGIDMGVIVDLISST</sequence>
<reference evidence="1 2" key="1">
    <citation type="submission" date="2020-04" db="EMBL/GenBank/DDBJ databases">
        <authorList>
            <person name="De Canck E."/>
        </authorList>
    </citation>
    <scope>NUCLEOTIDE SEQUENCE [LARGE SCALE GENOMIC DNA]</scope>
    <source>
        <strain evidence="1 2">LMG 29542</strain>
    </source>
</reference>
<evidence type="ECO:0000313" key="2">
    <source>
        <dbReference type="Proteomes" id="UP000494363"/>
    </source>
</evidence>
<dbReference type="AlphaFoldDB" id="A0A6J5DN48"/>
<dbReference type="Proteomes" id="UP000494363">
    <property type="component" value="Unassembled WGS sequence"/>
</dbReference>
<accession>A0A6J5DN48</accession>